<dbReference type="AlphaFoldDB" id="A0A7J8H7P1"/>
<evidence type="ECO:0000256" key="1">
    <source>
        <dbReference type="ARBA" id="ARBA00023157"/>
    </source>
</evidence>
<reference evidence="4 5" key="1">
    <citation type="journal article" date="2020" name="Nature">
        <title>Six reference-quality genomes reveal evolution of bat adaptations.</title>
        <authorList>
            <person name="Jebb D."/>
            <person name="Huang Z."/>
            <person name="Pippel M."/>
            <person name="Hughes G.M."/>
            <person name="Lavrichenko K."/>
            <person name="Devanna P."/>
            <person name="Winkler S."/>
            <person name="Jermiin L.S."/>
            <person name="Skirmuntt E.C."/>
            <person name="Katzourakis A."/>
            <person name="Burkitt-Gray L."/>
            <person name="Ray D.A."/>
            <person name="Sullivan K.A.M."/>
            <person name="Roscito J.G."/>
            <person name="Kirilenko B.M."/>
            <person name="Davalos L.M."/>
            <person name="Corthals A.P."/>
            <person name="Power M.L."/>
            <person name="Jones G."/>
            <person name="Ransome R.D."/>
            <person name="Dechmann D.K.N."/>
            <person name="Locatelli A.G."/>
            <person name="Puechmaille S.J."/>
            <person name="Fedrigo O."/>
            <person name="Jarvis E.D."/>
            <person name="Hiller M."/>
            <person name="Vernes S.C."/>
            <person name="Myers E.W."/>
            <person name="Teeling E.C."/>
        </authorList>
    </citation>
    <scope>NUCLEOTIDE SEQUENCE [LARGE SCALE GENOMIC DNA]</scope>
    <source>
        <strain evidence="4">MRouAeg1</strain>
        <tissue evidence="4">Muscle</tissue>
    </source>
</reference>
<dbReference type="SUPFAM" id="SSF47862">
    <property type="entry name" value="Saposin"/>
    <property type="match status" value="1"/>
</dbReference>
<feature type="region of interest" description="Disordered" evidence="2">
    <location>
        <begin position="1"/>
        <end position="24"/>
    </location>
</feature>
<sequence>MPHHGVTAPGRDHPRSGREQGSNRTWGTPSLGLLLMALALTLPDSLALWTPARAHPLPDQGQHARFSRIVPQLRNTFGSWNLTCPACKGLFTAIDFGLQKEPNVARVGSLAIKLCKLLKIAPPTVCQSAVELFQDDMVEVWRHSVLSPSEACGLLLGSTCGHWDIFSPWNISLPAVPKPSPQPFRCPEPVAPATILLALRWESMCLRKRTKPPEGSCGEEVSGRAYLGP</sequence>
<accession>A0A7J8H7P1</accession>
<evidence type="ECO:0000259" key="3">
    <source>
        <dbReference type="PROSITE" id="PS50015"/>
    </source>
</evidence>
<evidence type="ECO:0000256" key="2">
    <source>
        <dbReference type="SAM" id="MobiDB-lite"/>
    </source>
</evidence>
<dbReference type="SMART" id="SM00741">
    <property type="entry name" value="SapB"/>
    <property type="match status" value="1"/>
</dbReference>
<keyword evidence="5" id="KW-1185">Reference proteome</keyword>
<dbReference type="InterPro" id="IPR008139">
    <property type="entry name" value="SaposinB_dom"/>
</dbReference>
<evidence type="ECO:0000313" key="4">
    <source>
        <dbReference type="EMBL" id="KAF6467869.1"/>
    </source>
</evidence>
<protein>
    <submittedName>
        <fullName evidence="4">Sphingomyelin phosphodiesterase 1</fullName>
    </submittedName>
</protein>
<organism evidence="4 5">
    <name type="scientific">Rousettus aegyptiacus</name>
    <name type="common">Egyptian fruit bat</name>
    <name type="synonym">Pteropus aegyptiacus</name>
    <dbReference type="NCBI Taxonomy" id="9407"/>
    <lineage>
        <taxon>Eukaryota</taxon>
        <taxon>Metazoa</taxon>
        <taxon>Chordata</taxon>
        <taxon>Craniata</taxon>
        <taxon>Vertebrata</taxon>
        <taxon>Euteleostomi</taxon>
        <taxon>Mammalia</taxon>
        <taxon>Eutheria</taxon>
        <taxon>Laurasiatheria</taxon>
        <taxon>Chiroptera</taxon>
        <taxon>Yinpterochiroptera</taxon>
        <taxon>Pteropodoidea</taxon>
        <taxon>Pteropodidae</taxon>
        <taxon>Rousettinae</taxon>
        <taxon>Rousettus</taxon>
    </lineage>
</organism>
<dbReference type="InterPro" id="IPR011001">
    <property type="entry name" value="Saposin-like"/>
</dbReference>
<evidence type="ECO:0000313" key="5">
    <source>
        <dbReference type="Proteomes" id="UP000593571"/>
    </source>
</evidence>
<keyword evidence="1" id="KW-1015">Disulfide bond</keyword>
<comment type="caution">
    <text evidence="4">The sequence shown here is derived from an EMBL/GenBank/DDBJ whole genome shotgun (WGS) entry which is preliminary data.</text>
</comment>
<name>A0A7J8H7P1_ROUAE</name>
<dbReference type="EMBL" id="JACASE010000005">
    <property type="protein sequence ID" value="KAF6467869.1"/>
    <property type="molecule type" value="Genomic_DNA"/>
</dbReference>
<proteinExistence type="predicted"/>
<feature type="region of interest" description="Disordered" evidence="2">
    <location>
        <begin position="210"/>
        <end position="229"/>
    </location>
</feature>
<feature type="domain" description="Saposin B-type" evidence="3">
    <location>
        <begin position="80"/>
        <end position="164"/>
    </location>
</feature>
<gene>
    <name evidence="4" type="ORF">HJG63_018120</name>
</gene>
<dbReference type="PROSITE" id="PS50015">
    <property type="entry name" value="SAP_B"/>
    <property type="match status" value="1"/>
</dbReference>
<dbReference type="Proteomes" id="UP000593571">
    <property type="component" value="Unassembled WGS sequence"/>
</dbReference>
<dbReference type="Gene3D" id="1.10.225.10">
    <property type="entry name" value="Saposin-like"/>
    <property type="match status" value="1"/>
</dbReference>